<evidence type="ECO:0000256" key="2">
    <source>
        <dbReference type="ARBA" id="ARBA00022723"/>
    </source>
</evidence>
<evidence type="ECO:0000313" key="9">
    <source>
        <dbReference type="EMBL" id="ADE56863.1"/>
    </source>
</evidence>
<accession>D5EE81</accession>
<evidence type="ECO:0000256" key="5">
    <source>
        <dbReference type="ARBA" id="ARBA00023049"/>
    </source>
</evidence>
<evidence type="ECO:0000259" key="8">
    <source>
        <dbReference type="Pfam" id="PF01435"/>
    </source>
</evidence>
<dbReference type="Proteomes" id="UP000002366">
    <property type="component" value="Chromosome"/>
</dbReference>
<keyword evidence="10" id="KW-1185">Reference proteome</keyword>
<dbReference type="Gene3D" id="3.30.2010.10">
    <property type="entry name" value="Metalloproteases ('zincins'), catalytic domain"/>
    <property type="match status" value="1"/>
</dbReference>
<gene>
    <name evidence="9" type="ordered locus">Amico_0730</name>
</gene>
<dbReference type="GO" id="GO:0016020">
    <property type="term" value="C:membrane"/>
    <property type="evidence" value="ECO:0007669"/>
    <property type="project" value="TreeGrafter"/>
</dbReference>
<keyword evidence="3 6" id="KW-0378">Hydrolase</keyword>
<keyword evidence="7" id="KW-0732">Signal</keyword>
<dbReference type="EMBL" id="CP001997">
    <property type="protein sequence ID" value="ADE56863.1"/>
    <property type="molecule type" value="Genomic_DNA"/>
</dbReference>
<protein>
    <submittedName>
        <fullName evidence="9">Peptidase M48 Ste24p</fullName>
    </submittedName>
</protein>
<keyword evidence="2" id="KW-0479">Metal-binding</keyword>
<dbReference type="GO" id="GO:0051603">
    <property type="term" value="P:proteolysis involved in protein catabolic process"/>
    <property type="evidence" value="ECO:0007669"/>
    <property type="project" value="TreeGrafter"/>
</dbReference>
<feature type="signal peptide" evidence="7">
    <location>
        <begin position="1"/>
        <end position="24"/>
    </location>
</feature>
<keyword evidence="1 6" id="KW-0645">Protease</keyword>
<comment type="cofactor">
    <cofactor evidence="6">
        <name>Zn(2+)</name>
        <dbReference type="ChEBI" id="CHEBI:29105"/>
    </cofactor>
    <text evidence="6">Binds 1 zinc ion per subunit.</text>
</comment>
<dbReference type="PANTHER" id="PTHR22726:SF1">
    <property type="entry name" value="METALLOENDOPEPTIDASE OMA1, MITOCHONDRIAL"/>
    <property type="match status" value="1"/>
</dbReference>
<dbReference type="RefSeq" id="WP_013048129.1">
    <property type="nucleotide sequence ID" value="NC_014011.1"/>
</dbReference>
<sequence length="359" mass="40603">MKKRMSVVALVLLFILFSCFYARAEDEMQREIKFGKEVSEEIEQHWERVSDPVKIAHLSMICEKIKPHMTRTLPFEIRIIQEKSLNAFSLPGGIIYMTTGILDFLHSDAEIGAIIAHEMIHADRKHVMLQMAQSQRISIFALALILASGGKAAPAFLTSMAQIAITNAYSKDLEKEADVEGLYALQKAGYPPAAALTVMEGLAEEQLRHPYVDPGIFMDHPYVKERVAYLSKIIRENNWPIERKKVLHMLVVDVATEERSTTLLVDGVKVWSGPDESDVRKLFLSIKEKLDRDYQMELAPYEIEVIELFDNKKGIRVGPTLLVSEPLPGGVDPLIFLRTGLVERLHQAKASHPMADYLH</sequence>
<dbReference type="GO" id="GO:0004222">
    <property type="term" value="F:metalloendopeptidase activity"/>
    <property type="evidence" value="ECO:0007669"/>
    <property type="project" value="InterPro"/>
</dbReference>
<dbReference type="InterPro" id="IPR051156">
    <property type="entry name" value="Mito/Outer_Membr_Metalloprot"/>
</dbReference>
<feature type="domain" description="Peptidase M48" evidence="8">
    <location>
        <begin position="73"/>
        <end position="233"/>
    </location>
</feature>
<dbReference type="KEGG" id="aco:Amico_0730"/>
<feature type="chain" id="PRO_5003071448" evidence="7">
    <location>
        <begin position="25"/>
        <end position="359"/>
    </location>
</feature>
<dbReference type="AlphaFoldDB" id="D5EE81"/>
<keyword evidence="4 6" id="KW-0862">Zinc</keyword>
<dbReference type="PANTHER" id="PTHR22726">
    <property type="entry name" value="METALLOENDOPEPTIDASE OMA1"/>
    <property type="match status" value="1"/>
</dbReference>
<comment type="similarity">
    <text evidence="6">Belongs to the peptidase M48 family.</text>
</comment>
<dbReference type="GO" id="GO:0046872">
    <property type="term" value="F:metal ion binding"/>
    <property type="evidence" value="ECO:0007669"/>
    <property type="project" value="UniProtKB-KW"/>
</dbReference>
<evidence type="ECO:0000256" key="7">
    <source>
        <dbReference type="SAM" id="SignalP"/>
    </source>
</evidence>
<dbReference type="Pfam" id="PF01435">
    <property type="entry name" value="Peptidase_M48"/>
    <property type="match status" value="1"/>
</dbReference>
<dbReference type="OrthoDB" id="9810445at2"/>
<keyword evidence="5 6" id="KW-0482">Metalloprotease</keyword>
<reference evidence="9 10" key="1">
    <citation type="journal article" date="2010" name="Stand. Genomic Sci.">
        <title>Complete genome sequence of Aminobacterium colombiense type strain (ALA-1).</title>
        <authorList>
            <person name="Chertkov O."/>
            <person name="Sikorski J."/>
            <person name="Brambilla E."/>
            <person name="Lapidus A."/>
            <person name="Copeland A."/>
            <person name="Glavina Del Rio T."/>
            <person name="Nolan M."/>
            <person name="Lucas S."/>
            <person name="Tice H."/>
            <person name="Cheng J.F."/>
            <person name="Han C."/>
            <person name="Detter J.C."/>
            <person name="Bruce D."/>
            <person name="Tapia R."/>
            <person name="Goodwin L."/>
            <person name="Pitluck S."/>
            <person name="Liolios K."/>
            <person name="Ivanova N."/>
            <person name="Mavromatis K."/>
            <person name="Ovchinnikova G."/>
            <person name="Pati A."/>
            <person name="Chen A."/>
            <person name="Palaniappan K."/>
            <person name="Land M."/>
            <person name="Hauser L."/>
            <person name="Chang Y.J."/>
            <person name="Jeffries C.D."/>
            <person name="Spring S."/>
            <person name="Rohde M."/>
            <person name="Goker M."/>
            <person name="Bristow J."/>
            <person name="Eisen J.A."/>
            <person name="Markowitz V."/>
            <person name="Hugenholtz P."/>
            <person name="Kyrpides N.C."/>
            <person name="Klenk H.P."/>
        </authorList>
    </citation>
    <scope>NUCLEOTIDE SEQUENCE [LARGE SCALE GENOMIC DNA]</scope>
    <source>
        <strain evidence="10">DSM 12261 / ALA-1</strain>
    </source>
</reference>
<dbReference type="STRING" id="572547.Amico_0730"/>
<proteinExistence type="inferred from homology"/>
<name>D5EE81_AMICL</name>
<dbReference type="eggNOG" id="COG4783">
    <property type="taxonomic scope" value="Bacteria"/>
</dbReference>
<evidence type="ECO:0000313" key="10">
    <source>
        <dbReference type="Proteomes" id="UP000002366"/>
    </source>
</evidence>
<dbReference type="HOGENOM" id="CLU_067546_0_0_0"/>
<organism evidence="9 10">
    <name type="scientific">Aminobacterium colombiense (strain DSM 12261 / ALA-1)</name>
    <dbReference type="NCBI Taxonomy" id="572547"/>
    <lineage>
        <taxon>Bacteria</taxon>
        <taxon>Thermotogati</taxon>
        <taxon>Synergistota</taxon>
        <taxon>Synergistia</taxon>
        <taxon>Synergistales</taxon>
        <taxon>Aminobacteriaceae</taxon>
        <taxon>Aminobacterium</taxon>
    </lineage>
</organism>
<evidence type="ECO:0000256" key="6">
    <source>
        <dbReference type="RuleBase" id="RU003983"/>
    </source>
</evidence>
<evidence type="ECO:0000256" key="3">
    <source>
        <dbReference type="ARBA" id="ARBA00022801"/>
    </source>
</evidence>
<evidence type="ECO:0000256" key="4">
    <source>
        <dbReference type="ARBA" id="ARBA00022833"/>
    </source>
</evidence>
<dbReference type="PROSITE" id="PS51257">
    <property type="entry name" value="PROKAR_LIPOPROTEIN"/>
    <property type="match status" value="1"/>
</dbReference>
<dbReference type="InterPro" id="IPR001915">
    <property type="entry name" value="Peptidase_M48"/>
</dbReference>
<evidence type="ECO:0000256" key="1">
    <source>
        <dbReference type="ARBA" id="ARBA00022670"/>
    </source>
</evidence>